<evidence type="ECO:0000313" key="3">
    <source>
        <dbReference type="Proteomes" id="UP000271241"/>
    </source>
</evidence>
<dbReference type="EMBL" id="KZ993143">
    <property type="protein sequence ID" value="RKP05396.1"/>
    <property type="molecule type" value="Genomic_DNA"/>
</dbReference>
<accession>A0A4P9XI85</accession>
<organism evidence="2 3">
    <name type="scientific">Thamnocephalis sphaerospora</name>
    <dbReference type="NCBI Taxonomy" id="78915"/>
    <lineage>
        <taxon>Eukaryota</taxon>
        <taxon>Fungi</taxon>
        <taxon>Fungi incertae sedis</taxon>
        <taxon>Zoopagomycota</taxon>
        <taxon>Zoopagomycotina</taxon>
        <taxon>Zoopagomycetes</taxon>
        <taxon>Zoopagales</taxon>
        <taxon>Sigmoideomycetaceae</taxon>
        <taxon>Thamnocephalis</taxon>
    </lineage>
</organism>
<feature type="non-terminal residue" evidence="2">
    <location>
        <position position="189"/>
    </location>
</feature>
<proteinExistence type="predicted"/>
<dbReference type="Pfam" id="PF09729">
    <property type="entry name" value="Gti1_Pac2"/>
    <property type="match status" value="1"/>
</dbReference>
<evidence type="ECO:0000256" key="1">
    <source>
        <dbReference type="SAM" id="MobiDB-lite"/>
    </source>
</evidence>
<sequence>METYHGYVESVLDALILFEACDLGVLPRVSGRLSEDDRAHIRSGSVYIWDEEEACIQRWTDGRRWSSSRPCGNFIVYDELAANHASGRARASDKSGNAKSRVSSPQASSNQGGKTAPTTPTASTGFGQRRKPILENGLIKRALSMNTANGRRLHLVSYYALNDTDQRLLNIPRNDERLANVRIPDAKYP</sequence>
<keyword evidence="3" id="KW-1185">Reference proteome</keyword>
<dbReference type="GO" id="GO:0003677">
    <property type="term" value="F:DNA binding"/>
    <property type="evidence" value="ECO:0007669"/>
    <property type="project" value="TreeGrafter"/>
</dbReference>
<name>A0A4P9XI85_9FUNG</name>
<dbReference type="PANTHER" id="PTHR28027:SF1">
    <property type="entry name" value="CAMP INDEPENDENT REGULATORY PROTEIN (AFU_ORTHOLOGUE AFUA_3G09640)"/>
    <property type="match status" value="1"/>
</dbReference>
<dbReference type="PANTHER" id="PTHR28027">
    <property type="entry name" value="TRANSCRIPTIONAL REGULATOR MIT1"/>
    <property type="match status" value="1"/>
</dbReference>
<reference evidence="3" key="1">
    <citation type="journal article" date="2018" name="Nat. Microbiol.">
        <title>Leveraging single-cell genomics to expand the fungal tree of life.</title>
        <authorList>
            <person name="Ahrendt S.R."/>
            <person name="Quandt C.A."/>
            <person name="Ciobanu D."/>
            <person name="Clum A."/>
            <person name="Salamov A."/>
            <person name="Andreopoulos B."/>
            <person name="Cheng J.F."/>
            <person name="Woyke T."/>
            <person name="Pelin A."/>
            <person name="Henrissat B."/>
            <person name="Reynolds N.K."/>
            <person name="Benny G.L."/>
            <person name="Smith M.E."/>
            <person name="James T.Y."/>
            <person name="Grigoriev I.V."/>
        </authorList>
    </citation>
    <scope>NUCLEOTIDE SEQUENCE [LARGE SCALE GENOMIC DNA]</scope>
    <source>
        <strain evidence="3">RSA 1356</strain>
    </source>
</reference>
<feature type="region of interest" description="Disordered" evidence="1">
    <location>
        <begin position="88"/>
        <end position="130"/>
    </location>
</feature>
<dbReference type="InterPro" id="IPR018608">
    <property type="entry name" value="Gti1/Pac2"/>
</dbReference>
<dbReference type="AlphaFoldDB" id="A0A4P9XI85"/>
<dbReference type="OrthoDB" id="5572844at2759"/>
<dbReference type="Proteomes" id="UP000271241">
    <property type="component" value="Unassembled WGS sequence"/>
</dbReference>
<evidence type="ECO:0000313" key="2">
    <source>
        <dbReference type="EMBL" id="RKP05396.1"/>
    </source>
</evidence>
<feature type="compositionally biased region" description="Polar residues" evidence="1">
    <location>
        <begin position="94"/>
        <end position="126"/>
    </location>
</feature>
<gene>
    <name evidence="2" type="ORF">THASP1DRAFT_4824</name>
</gene>
<protein>
    <submittedName>
        <fullName evidence="2">Gluconate transport inducer 1/Pac2</fullName>
    </submittedName>
</protein>